<dbReference type="Gene3D" id="1.25.40.10">
    <property type="entry name" value="Tetratricopeptide repeat domain"/>
    <property type="match status" value="1"/>
</dbReference>
<dbReference type="KEGG" id="cthi:THC_0628"/>
<dbReference type="Proteomes" id="UP000068196">
    <property type="component" value="Chromosome"/>
</dbReference>
<accession>A0A0U4W1L2</accession>
<dbReference type="SMART" id="SM00028">
    <property type="entry name" value="TPR"/>
    <property type="match status" value="1"/>
</dbReference>
<reference evidence="3" key="2">
    <citation type="journal article" date="2016" name="Int. J. Syst. Evol. Microbiol.">
        <title>Caldimicrobium thiodismutans sp. nov., a sulfur-disproportionating bacterium isolated from a hot spring.</title>
        <authorList>
            <person name="Kojima H."/>
            <person name="Umezawa K."/>
            <person name="Fukui M."/>
        </authorList>
    </citation>
    <scope>NUCLEOTIDE SEQUENCE [LARGE SCALE GENOMIC DNA]</scope>
    <source>
        <strain evidence="3">TF1</strain>
    </source>
</reference>
<dbReference type="RefSeq" id="WP_068513181.1">
    <property type="nucleotide sequence ID" value="NZ_AP014945.1"/>
</dbReference>
<dbReference type="OrthoDB" id="9777613at2"/>
<evidence type="ECO:0000313" key="3">
    <source>
        <dbReference type="Proteomes" id="UP000068196"/>
    </source>
</evidence>
<dbReference type="InterPro" id="IPR019734">
    <property type="entry name" value="TPR_rpt"/>
</dbReference>
<keyword evidence="3" id="KW-1185">Reference proteome</keyword>
<gene>
    <name evidence="2" type="ORF">THC_0628</name>
</gene>
<dbReference type="PROSITE" id="PS50005">
    <property type="entry name" value="TPR"/>
    <property type="match status" value="1"/>
</dbReference>
<dbReference type="STRING" id="1653476.THC_0628"/>
<sequence>MSLVSPLKAEKLSQLLSIYLSKKYNITISDKITPFEETTESLLEKGNEAIPTIYMERIILENYKDNFYSERLLQMLLSVEPLPGYIFQFKYVPPQNYPFFKISEKLYFYPLFFGNTKELFIELWRKNRSFKSFFIELEKNYSFSGLLSQLKLVTELSFTRFNHRARESLQEIQKIWDEGMLRGWISAFKKPSSLLFVCNRALPENFNGFSGRIHSKEGSLNYYIFEKADLEKIRSQLKGFSGTIGIVTFEKWKEEPFKRFNPLLLGFAVYEHARRAGLKFHLLDGFTLHVLADLYYEWEDLGRALNIYELARAFTLQPIELALSEASIYYAFSELEKAEKTLRGKLCGCVKEDPRIHYNLGIIYKEKGEKEKAEYHLYKAYLLEEENPLFRKDLLKFFWDEGRWEEMEAILTKVKNFTKIDKIFLGKLSFLKKDYAKALTYLKEIIDSPERDGESLYFLAWLYLYYKRDLSAADLFLKEAKHQLSRGAYEKLVEEFGLPR</sequence>
<proteinExistence type="predicted"/>
<keyword evidence="1" id="KW-0802">TPR repeat</keyword>
<dbReference type="AlphaFoldDB" id="A0A0U4W1L2"/>
<dbReference type="EMBL" id="AP014945">
    <property type="protein sequence ID" value="BAU23021.1"/>
    <property type="molecule type" value="Genomic_DNA"/>
</dbReference>
<protein>
    <submittedName>
        <fullName evidence="2">Uncharacterized protein</fullName>
    </submittedName>
</protein>
<dbReference type="InterPro" id="IPR011990">
    <property type="entry name" value="TPR-like_helical_dom_sf"/>
</dbReference>
<evidence type="ECO:0000256" key="1">
    <source>
        <dbReference type="PROSITE-ProRule" id="PRU00339"/>
    </source>
</evidence>
<evidence type="ECO:0000313" key="2">
    <source>
        <dbReference type="EMBL" id="BAU23021.1"/>
    </source>
</evidence>
<reference evidence="2 3" key="1">
    <citation type="journal article" date="2016" name="Int. J. Syst. Evol. Microbiol.">
        <title>Caldimicrobium thiodismutans sp. nov., a sulfur-disproportionating bacterium isolated from a hot spring, and emended description of the genus Caldimicrobium.</title>
        <authorList>
            <person name="Kojima H."/>
            <person name="Umezawa K."/>
            <person name="Fukui M."/>
        </authorList>
    </citation>
    <scope>NUCLEOTIDE SEQUENCE [LARGE SCALE GENOMIC DNA]</scope>
    <source>
        <strain evidence="2 3">TF1</strain>
    </source>
</reference>
<name>A0A0U4W1L2_9BACT</name>
<dbReference type="SUPFAM" id="SSF48452">
    <property type="entry name" value="TPR-like"/>
    <property type="match status" value="1"/>
</dbReference>
<feature type="repeat" description="TPR" evidence="1">
    <location>
        <begin position="354"/>
        <end position="387"/>
    </location>
</feature>
<organism evidence="2 3">
    <name type="scientific">Caldimicrobium thiodismutans</name>
    <dbReference type="NCBI Taxonomy" id="1653476"/>
    <lineage>
        <taxon>Bacteria</taxon>
        <taxon>Pseudomonadati</taxon>
        <taxon>Thermodesulfobacteriota</taxon>
        <taxon>Thermodesulfobacteria</taxon>
        <taxon>Thermodesulfobacteriales</taxon>
        <taxon>Thermodesulfobacteriaceae</taxon>
        <taxon>Caldimicrobium</taxon>
    </lineage>
</organism>